<dbReference type="EMBL" id="AWSU01000394">
    <property type="protein sequence ID" value="ERI73437.1"/>
    <property type="molecule type" value="Genomic_DNA"/>
</dbReference>
<keyword evidence="1" id="KW-0472">Membrane</keyword>
<comment type="caution">
    <text evidence="2">The sequence shown here is derived from an EMBL/GenBank/DDBJ whole genome shotgun (WGS) entry which is preliminary data.</text>
</comment>
<dbReference type="Proteomes" id="UP000016491">
    <property type="component" value="Unassembled WGS sequence"/>
</dbReference>
<feature type="non-terminal residue" evidence="2">
    <location>
        <position position="1"/>
    </location>
</feature>
<reference evidence="2 3" key="1">
    <citation type="submission" date="2013-07" db="EMBL/GenBank/DDBJ databases">
        <authorList>
            <person name="Weinstock G."/>
            <person name="Sodergren E."/>
            <person name="Wylie T."/>
            <person name="Fulton L."/>
            <person name="Fulton R."/>
            <person name="Fronick C."/>
            <person name="O'Laughlin M."/>
            <person name="Godfrey J."/>
            <person name="Miner T."/>
            <person name="Herter B."/>
            <person name="Appelbaum E."/>
            <person name="Cordes M."/>
            <person name="Lek S."/>
            <person name="Wollam A."/>
            <person name="Pepin K.H."/>
            <person name="Palsikar V.B."/>
            <person name="Mitreva M."/>
            <person name="Wilson R.K."/>
        </authorList>
    </citation>
    <scope>NUCLEOTIDE SEQUENCE [LARGE SCALE GENOMIC DNA]</scope>
    <source>
        <strain evidence="2 3">ATCC 14940</strain>
    </source>
</reference>
<keyword evidence="1" id="KW-0812">Transmembrane</keyword>
<evidence type="ECO:0000313" key="2">
    <source>
        <dbReference type="EMBL" id="ERI73437.1"/>
    </source>
</evidence>
<evidence type="ECO:0000256" key="1">
    <source>
        <dbReference type="SAM" id="Phobius"/>
    </source>
</evidence>
<feature type="transmembrane region" description="Helical" evidence="1">
    <location>
        <begin position="52"/>
        <end position="69"/>
    </location>
</feature>
<keyword evidence="1" id="KW-1133">Transmembrane helix</keyword>
<proteinExistence type="predicted"/>
<name>A0ABC9TQ43_CLOSY</name>
<dbReference type="AlphaFoldDB" id="A0ABC9TQ43"/>
<organism evidence="2 3">
    <name type="scientific">[Clostridium] symbiosum ATCC 14940</name>
    <dbReference type="NCBI Taxonomy" id="411472"/>
    <lineage>
        <taxon>Bacteria</taxon>
        <taxon>Bacillati</taxon>
        <taxon>Bacillota</taxon>
        <taxon>Clostridia</taxon>
        <taxon>Lachnospirales</taxon>
        <taxon>Lachnospiraceae</taxon>
        <taxon>Otoolea</taxon>
    </lineage>
</organism>
<evidence type="ECO:0000313" key="3">
    <source>
        <dbReference type="Proteomes" id="UP000016491"/>
    </source>
</evidence>
<sequence>VPDASSQPPLNPHYFFSYFSLKNALIFLIFASYAVMIDLTQNTNRLLWRKKLCMFSLFFSLLYCCIFSLKTV</sequence>
<feature type="transmembrane region" description="Helical" evidence="1">
    <location>
        <begin position="15"/>
        <end position="40"/>
    </location>
</feature>
<accession>A0ABC9TQ43</accession>
<gene>
    <name evidence="2" type="ORF">CLOSYM_04922</name>
</gene>
<protein>
    <submittedName>
        <fullName evidence="2">Uncharacterized protein</fullName>
    </submittedName>
</protein>